<dbReference type="EMBL" id="JACHMM010000001">
    <property type="protein sequence ID" value="MBB5791507.1"/>
    <property type="molecule type" value="Genomic_DNA"/>
</dbReference>
<evidence type="ECO:0008006" key="3">
    <source>
        <dbReference type="Google" id="ProtNLM"/>
    </source>
</evidence>
<dbReference type="RefSeq" id="WP_184828340.1">
    <property type="nucleotide sequence ID" value="NZ_JACHMM010000001.1"/>
</dbReference>
<evidence type="ECO:0000313" key="1">
    <source>
        <dbReference type="EMBL" id="MBB5791507.1"/>
    </source>
</evidence>
<gene>
    <name evidence="1" type="ORF">HD601_006082</name>
</gene>
<evidence type="ECO:0000313" key="2">
    <source>
        <dbReference type="Proteomes" id="UP000542813"/>
    </source>
</evidence>
<comment type="caution">
    <text evidence="1">The sequence shown here is derived from an EMBL/GenBank/DDBJ whole genome shotgun (WGS) entry which is preliminary data.</text>
</comment>
<name>A0A7W9GWT5_9ACTN</name>
<reference evidence="1 2" key="1">
    <citation type="submission" date="2020-08" db="EMBL/GenBank/DDBJ databases">
        <title>Sequencing the genomes of 1000 actinobacteria strains.</title>
        <authorList>
            <person name="Klenk H.-P."/>
        </authorList>
    </citation>
    <scope>NUCLEOTIDE SEQUENCE [LARGE SCALE GENOMIC DNA]</scope>
    <source>
        <strain evidence="1 2">DSM 102122</strain>
    </source>
</reference>
<accession>A0A7W9GWT5</accession>
<organism evidence="1 2">
    <name type="scientific">Jiangella mangrovi</name>
    <dbReference type="NCBI Taxonomy" id="1524084"/>
    <lineage>
        <taxon>Bacteria</taxon>
        <taxon>Bacillati</taxon>
        <taxon>Actinomycetota</taxon>
        <taxon>Actinomycetes</taxon>
        <taxon>Jiangellales</taxon>
        <taxon>Jiangellaceae</taxon>
        <taxon>Jiangella</taxon>
    </lineage>
</organism>
<dbReference type="Proteomes" id="UP000542813">
    <property type="component" value="Unassembled WGS sequence"/>
</dbReference>
<dbReference type="AlphaFoldDB" id="A0A7W9GWT5"/>
<keyword evidence="2" id="KW-1185">Reference proteome</keyword>
<proteinExistence type="predicted"/>
<sequence>MGPAIDLMDDTFVVADRAELATFFRDPAVARAWWPGLTLTVAQDRGLEGVRWTVAGELTGSTEIWLERWGDGVLVHWFLRADPLSTPSPRETRRLTRRYTVAYKERIHELKDRLEHGRPAGVPRLPPAR</sequence>
<protein>
    <recommendedName>
        <fullName evidence="3">Polyketide cyclase / dehydrase and lipid transport</fullName>
    </recommendedName>
</protein>